<dbReference type="Gene3D" id="3.20.20.70">
    <property type="entry name" value="Aldolase class I"/>
    <property type="match status" value="1"/>
</dbReference>
<dbReference type="InterPro" id="IPR013785">
    <property type="entry name" value="Aldolase_TIM"/>
</dbReference>
<comment type="caution">
    <text evidence="2">The sequence shown here is derived from an EMBL/GenBank/DDBJ whole genome shotgun (WGS) entry which is preliminary data.</text>
</comment>
<reference evidence="2 3" key="1">
    <citation type="journal article" date="2016" name="Nat. Commun.">
        <title>Thousands of microbial genomes shed light on interconnected biogeochemical processes in an aquifer system.</title>
        <authorList>
            <person name="Anantharaman K."/>
            <person name="Brown C.T."/>
            <person name="Hug L.A."/>
            <person name="Sharon I."/>
            <person name="Castelle C.J."/>
            <person name="Probst A.J."/>
            <person name="Thomas B.C."/>
            <person name="Singh A."/>
            <person name="Wilkins M.J."/>
            <person name="Karaoz U."/>
            <person name="Brodie E.L."/>
            <person name="Williams K.H."/>
            <person name="Hubbard S.S."/>
            <person name="Banfield J.F."/>
        </authorList>
    </citation>
    <scope>NUCLEOTIDE SEQUENCE [LARGE SCALE GENOMIC DNA]</scope>
</reference>
<gene>
    <name evidence="2" type="ORF">A2438_07210</name>
</gene>
<accession>A0A1F4U431</accession>
<dbReference type="CDD" id="cd21109">
    <property type="entry name" value="SPASM"/>
    <property type="match status" value="1"/>
</dbReference>
<dbReference type="InterPro" id="IPR023885">
    <property type="entry name" value="4Fe4S-binding_SPASM_dom"/>
</dbReference>
<evidence type="ECO:0000313" key="2">
    <source>
        <dbReference type="EMBL" id="OGC39641.1"/>
    </source>
</evidence>
<dbReference type="Proteomes" id="UP000179242">
    <property type="component" value="Unassembled WGS sequence"/>
</dbReference>
<feature type="domain" description="4Fe4S-binding SPASM" evidence="1">
    <location>
        <begin position="68"/>
        <end position="135"/>
    </location>
</feature>
<evidence type="ECO:0000259" key="1">
    <source>
        <dbReference type="Pfam" id="PF13186"/>
    </source>
</evidence>
<organism evidence="2 3">
    <name type="scientific">candidate division WOR-1 bacterium RIFOXYC2_FULL_46_14</name>
    <dbReference type="NCBI Taxonomy" id="1802587"/>
    <lineage>
        <taxon>Bacteria</taxon>
        <taxon>Bacillati</taxon>
        <taxon>Saganbacteria</taxon>
    </lineage>
</organism>
<dbReference type="Pfam" id="PF13186">
    <property type="entry name" value="SPASM"/>
    <property type="match status" value="1"/>
</dbReference>
<sequence>MGLIELKKKAKSKFPSISLAIVEMDENTKELKKFHNEWINRVDSISIINMRNWSGKAKKRKAVTKYPCALLWQMMVVDWDGEVVLCCNDWNHEDVIGDLNKESIREVWTGVKLKRARDMHLADRVNCVSVCAKCDKKTDWWLFK</sequence>
<proteinExistence type="predicted"/>
<protein>
    <recommendedName>
        <fullName evidence="1">4Fe4S-binding SPASM domain-containing protein</fullName>
    </recommendedName>
</protein>
<dbReference type="AlphaFoldDB" id="A0A1F4U431"/>
<dbReference type="EMBL" id="MEUJ01000007">
    <property type="protein sequence ID" value="OGC39641.1"/>
    <property type="molecule type" value="Genomic_DNA"/>
</dbReference>
<name>A0A1F4U431_UNCSA</name>
<evidence type="ECO:0000313" key="3">
    <source>
        <dbReference type="Proteomes" id="UP000179242"/>
    </source>
</evidence>
<dbReference type="SUPFAM" id="SSF102114">
    <property type="entry name" value="Radical SAM enzymes"/>
    <property type="match status" value="1"/>
</dbReference>
<dbReference type="InterPro" id="IPR058240">
    <property type="entry name" value="rSAM_sf"/>
</dbReference>